<comment type="similarity">
    <text evidence="1">Belongs to the sigma-70 factor family. ECF subfamily.</text>
</comment>
<feature type="domain" description="RNA polymerase sigma-70 region 2" evidence="5">
    <location>
        <begin position="10"/>
        <end position="73"/>
    </location>
</feature>
<dbReference type="InterPro" id="IPR039425">
    <property type="entry name" value="RNA_pol_sigma-70-like"/>
</dbReference>
<dbReference type="InterPro" id="IPR014284">
    <property type="entry name" value="RNA_pol_sigma-70_dom"/>
</dbReference>
<dbReference type="InterPro" id="IPR036388">
    <property type="entry name" value="WH-like_DNA-bd_sf"/>
</dbReference>
<keyword evidence="4" id="KW-0804">Transcription</keyword>
<evidence type="ECO:0000256" key="4">
    <source>
        <dbReference type="ARBA" id="ARBA00023163"/>
    </source>
</evidence>
<dbReference type="Proteomes" id="UP000029723">
    <property type="component" value="Unassembled WGS sequence"/>
</dbReference>
<dbReference type="AlphaFoldDB" id="A0A098YU57"/>
<dbReference type="RefSeq" id="WP_025072280.1">
    <property type="nucleotide sequence ID" value="NZ_JRPQ01000046.1"/>
</dbReference>
<dbReference type="SUPFAM" id="SSF88946">
    <property type="entry name" value="Sigma2 domain of RNA polymerase sigma factors"/>
    <property type="match status" value="1"/>
</dbReference>
<dbReference type="GO" id="GO:0016987">
    <property type="term" value="F:sigma factor activity"/>
    <property type="evidence" value="ECO:0007669"/>
    <property type="project" value="UniProtKB-KW"/>
</dbReference>
<keyword evidence="3" id="KW-0731">Sigma factor</keyword>
<organism evidence="7 8">
    <name type="scientific">Hoylesella timonensis S9-PR14</name>
    <dbReference type="NCBI Taxonomy" id="1401062"/>
    <lineage>
        <taxon>Bacteria</taxon>
        <taxon>Pseudomonadati</taxon>
        <taxon>Bacteroidota</taxon>
        <taxon>Bacteroidia</taxon>
        <taxon>Bacteroidales</taxon>
        <taxon>Prevotellaceae</taxon>
        <taxon>Hoylesella</taxon>
    </lineage>
</organism>
<dbReference type="NCBIfam" id="TIGR02937">
    <property type="entry name" value="sigma70-ECF"/>
    <property type="match status" value="1"/>
</dbReference>
<evidence type="ECO:0000256" key="3">
    <source>
        <dbReference type="ARBA" id="ARBA00023082"/>
    </source>
</evidence>
<dbReference type="InterPro" id="IPR013325">
    <property type="entry name" value="RNA_pol_sigma_r2"/>
</dbReference>
<dbReference type="Pfam" id="PF04542">
    <property type="entry name" value="Sigma70_r2"/>
    <property type="match status" value="1"/>
</dbReference>
<proteinExistence type="inferred from homology"/>
<name>A0A098YU57_9BACT</name>
<dbReference type="GO" id="GO:0006352">
    <property type="term" value="P:DNA-templated transcription initiation"/>
    <property type="evidence" value="ECO:0007669"/>
    <property type="project" value="InterPro"/>
</dbReference>
<dbReference type="SUPFAM" id="SSF88659">
    <property type="entry name" value="Sigma3 and sigma4 domains of RNA polymerase sigma factors"/>
    <property type="match status" value="1"/>
</dbReference>
<evidence type="ECO:0000313" key="8">
    <source>
        <dbReference type="Proteomes" id="UP000029723"/>
    </source>
</evidence>
<sequence>MTDRKQLASLFKQHYREMYRLASIMLHDDAESKDIVHDVFAYILESGKDLKADTAVAYLMTSVRNRCLNRIRNMEIQERVERLYLLDQELEQCQEPRKLEEEIKALEKELERIQPPRCREILLMHYHAKRTFKEIAQMMGISETAVYKHLRHAMKQLREQLKKGRNGKD</sequence>
<evidence type="ECO:0000256" key="2">
    <source>
        <dbReference type="ARBA" id="ARBA00023015"/>
    </source>
</evidence>
<evidence type="ECO:0008006" key="9">
    <source>
        <dbReference type="Google" id="ProtNLM"/>
    </source>
</evidence>
<comment type="caution">
    <text evidence="7">The sequence shown here is derived from an EMBL/GenBank/DDBJ whole genome shotgun (WGS) entry which is preliminary data.</text>
</comment>
<dbReference type="OrthoDB" id="1094598at2"/>
<keyword evidence="2" id="KW-0805">Transcription regulation</keyword>
<evidence type="ECO:0000313" key="7">
    <source>
        <dbReference type="EMBL" id="KGI22887.1"/>
    </source>
</evidence>
<dbReference type="PANTHER" id="PTHR43133:SF46">
    <property type="entry name" value="RNA POLYMERASE SIGMA-70 FACTOR ECF SUBFAMILY"/>
    <property type="match status" value="1"/>
</dbReference>
<dbReference type="Gene3D" id="1.10.10.10">
    <property type="entry name" value="Winged helix-like DNA-binding domain superfamily/Winged helix DNA-binding domain"/>
    <property type="match status" value="1"/>
</dbReference>
<accession>A0A098YU57</accession>
<evidence type="ECO:0000259" key="5">
    <source>
        <dbReference type="Pfam" id="PF04542"/>
    </source>
</evidence>
<gene>
    <name evidence="7" type="ORF">HMPREF9304_01935</name>
</gene>
<protein>
    <recommendedName>
        <fullName evidence="9">RNA polymerase</fullName>
    </recommendedName>
</protein>
<evidence type="ECO:0000259" key="6">
    <source>
        <dbReference type="Pfam" id="PF08281"/>
    </source>
</evidence>
<dbReference type="InterPro" id="IPR013249">
    <property type="entry name" value="RNA_pol_sigma70_r4_t2"/>
</dbReference>
<dbReference type="EMBL" id="JRPQ01000046">
    <property type="protein sequence ID" value="KGI22887.1"/>
    <property type="molecule type" value="Genomic_DNA"/>
</dbReference>
<dbReference type="Gene3D" id="1.10.1740.10">
    <property type="match status" value="1"/>
</dbReference>
<feature type="domain" description="RNA polymerase sigma factor 70 region 4 type 2" evidence="6">
    <location>
        <begin position="115"/>
        <end position="157"/>
    </location>
</feature>
<dbReference type="GeneID" id="93331572"/>
<dbReference type="PANTHER" id="PTHR43133">
    <property type="entry name" value="RNA POLYMERASE ECF-TYPE SIGMA FACTO"/>
    <property type="match status" value="1"/>
</dbReference>
<dbReference type="Pfam" id="PF08281">
    <property type="entry name" value="Sigma70_r4_2"/>
    <property type="match status" value="1"/>
</dbReference>
<reference evidence="7 8" key="1">
    <citation type="submission" date="2014-07" db="EMBL/GenBank/DDBJ databases">
        <authorList>
            <person name="McCorrison J."/>
            <person name="Sanka R."/>
            <person name="Torralba M."/>
            <person name="Gillis M."/>
            <person name="Haft D.H."/>
            <person name="Methe B."/>
            <person name="Sutton G."/>
            <person name="Nelson K.E."/>
        </authorList>
    </citation>
    <scope>NUCLEOTIDE SEQUENCE [LARGE SCALE GENOMIC DNA]</scope>
    <source>
        <strain evidence="7 8">S9-PR14</strain>
    </source>
</reference>
<evidence type="ECO:0000256" key="1">
    <source>
        <dbReference type="ARBA" id="ARBA00010641"/>
    </source>
</evidence>
<dbReference type="InterPro" id="IPR013324">
    <property type="entry name" value="RNA_pol_sigma_r3/r4-like"/>
</dbReference>
<dbReference type="InterPro" id="IPR007627">
    <property type="entry name" value="RNA_pol_sigma70_r2"/>
</dbReference>
<dbReference type="GO" id="GO:0003677">
    <property type="term" value="F:DNA binding"/>
    <property type="evidence" value="ECO:0007669"/>
    <property type="project" value="InterPro"/>
</dbReference>